<accession>A0A830HRF7</accession>
<comment type="caution">
    <text evidence="1">The sequence shown here is derived from an EMBL/GenBank/DDBJ whole genome shotgun (WGS) entry which is preliminary data.</text>
</comment>
<protein>
    <recommendedName>
        <fullName evidence="3">F-box domain-containing protein</fullName>
    </recommendedName>
</protein>
<organism evidence="1 2">
    <name type="scientific">Pycnococcus provasolii</name>
    <dbReference type="NCBI Taxonomy" id="41880"/>
    <lineage>
        <taxon>Eukaryota</taxon>
        <taxon>Viridiplantae</taxon>
        <taxon>Chlorophyta</taxon>
        <taxon>Pseudoscourfieldiophyceae</taxon>
        <taxon>Pseudoscourfieldiales</taxon>
        <taxon>Pycnococcaceae</taxon>
        <taxon>Pycnococcus</taxon>
    </lineage>
</organism>
<keyword evidence="2" id="KW-1185">Reference proteome</keyword>
<gene>
    <name evidence="1" type="ORF">PPROV_000846900</name>
</gene>
<dbReference type="EMBL" id="BNJQ01000026">
    <property type="protein sequence ID" value="GHP09734.1"/>
    <property type="molecule type" value="Genomic_DNA"/>
</dbReference>
<reference evidence="1" key="1">
    <citation type="submission" date="2020-10" db="EMBL/GenBank/DDBJ databases">
        <title>Unveiling of a novel bifunctional photoreceptor, Dualchrome1, isolated from a cosmopolitan green alga.</title>
        <authorList>
            <person name="Suzuki S."/>
            <person name="Kawachi M."/>
        </authorList>
    </citation>
    <scope>NUCLEOTIDE SEQUENCE</scope>
    <source>
        <strain evidence="1">NIES 2893</strain>
    </source>
</reference>
<name>A0A830HRF7_9CHLO</name>
<dbReference type="Proteomes" id="UP000660262">
    <property type="component" value="Unassembled WGS sequence"/>
</dbReference>
<sequence>MDAFPNDVFFQIAAHLDVLSLSALACSSKTLSLRIKDVWPYVAKNKWDITVLGSKIGLWNVVVDVPASLLIDEHNGEFGGGDVVEDFHHTTCLALECRGGAETLENNNEGGEQQTVNWRKLCALFEPLQAACPCCAACNKYVGREFTNADIDTGWRAQIVIERSLDGTNSAQRPLTHKLARRAHGPRLTALRLRPLVNGTASERSDAGDDGSLSGGLFRSDDGFADRLVSVVMSGDRRYVLGNHTLHHHGVRFYDCIQLGKNCRVAFTRVGRFCDEHGDRAHVFGTLPVSCRGAVGTGISHADAADDVNDIGVVSWVASAQRAHDEPSCPLCQGAAFALPTSRLRVDYPVSPELPLDCAPCFDGELFACARGLHVWGWRRQTGAGTLLYSPAIVERDEP</sequence>
<evidence type="ECO:0008006" key="3">
    <source>
        <dbReference type="Google" id="ProtNLM"/>
    </source>
</evidence>
<dbReference type="AlphaFoldDB" id="A0A830HRF7"/>
<evidence type="ECO:0000313" key="2">
    <source>
        <dbReference type="Proteomes" id="UP000660262"/>
    </source>
</evidence>
<evidence type="ECO:0000313" key="1">
    <source>
        <dbReference type="EMBL" id="GHP09734.1"/>
    </source>
</evidence>
<proteinExistence type="predicted"/>